<proteinExistence type="predicted"/>
<evidence type="ECO:0000259" key="2">
    <source>
        <dbReference type="PROSITE" id="PS50110"/>
    </source>
</evidence>
<comment type="caution">
    <text evidence="3">The sequence shown here is derived from an EMBL/GenBank/DDBJ whole genome shotgun (WGS) entry which is preliminary data.</text>
</comment>
<protein>
    <recommendedName>
        <fullName evidence="2">Response regulatory domain-containing protein</fullName>
    </recommendedName>
</protein>
<evidence type="ECO:0000313" key="4">
    <source>
        <dbReference type="Proteomes" id="UP000316993"/>
    </source>
</evidence>
<dbReference type="InterPro" id="IPR001789">
    <property type="entry name" value="Sig_transdc_resp-reg_receiver"/>
</dbReference>
<dbReference type="Proteomes" id="UP000316993">
    <property type="component" value="Unassembled WGS sequence"/>
</dbReference>
<comment type="caution">
    <text evidence="1">Lacks conserved residue(s) required for the propagation of feature annotation.</text>
</comment>
<dbReference type="PROSITE" id="PS50110">
    <property type="entry name" value="RESPONSE_REGULATORY"/>
    <property type="match status" value="1"/>
</dbReference>
<organism evidence="3 4">
    <name type="scientific">Acidovorax temperans</name>
    <dbReference type="NCBI Taxonomy" id="80878"/>
    <lineage>
        <taxon>Bacteria</taxon>
        <taxon>Pseudomonadati</taxon>
        <taxon>Pseudomonadota</taxon>
        <taxon>Betaproteobacteria</taxon>
        <taxon>Burkholderiales</taxon>
        <taxon>Comamonadaceae</taxon>
        <taxon>Acidovorax</taxon>
    </lineage>
</organism>
<feature type="non-terminal residue" evidence="3">
    <location>
        <position position="46"/>
    </location>
</feature>
<dbReference type="AlphaFoldDB" id="A0A543KWS4"/>
<dbReference type="EMBL" id="VFPV01000004">
    <property type="protein sequence ID" value="TQM99528.1"/>
    <property type="molecule type" value="Genomic_DNA"/>
</dbReference>
<reference evidence="3 4" key="1">
    <citation type="submission" date="2019-06" db="EMBL/GenBank/DDBJ databases">
        <title>Genomic Encyclopedia of Archaeal and Bacterial Type Strains, Phase II (KMG-II): from individual species to whole genera.</title>
        <authorList>
            <person name="Goeker M."/>
        </authorList>
    </citation>
    <scope>NUCLEOTIDE SEQUENCE [LARGE SCALE GENOMIC DNA]</scope>
    <source>
        <strain evidence="3 4">DSM 7270</strain>
    </source>
</reference>
<dbReference type="Gene3D" id="3.40.50.2300">
    <property type="match status" value="1"/>
</dbReference>
<evidence type="ECO:0000313" key="3">
    <source>
        <dbReference type="EMBL" id="TQM99528.1"/>
    </source>
</evidence>
<name>A0A543KWS4_9BURK</name>
<dbReference type="InterPro" id="IPR011006">
    <property type="entry name" value="CheY-like_superfamily"/>
</dbReference>
<accession>A0A543KWS4</accession>
<dbReference type="GO" id="GO:0000160">
    <property type="term" value="P:phosphorelay signal transduction system"/>
    <property type="evidence" value="ECO:0007669"/>
    <property type="project" value="InterPro"/>
</dbReference>
<gene>
    <name evidence="3" type="ORF">BDD18_4195</name>
</gene>
<dbReference type="SUPFAM" id="SSF52172">
    <property type="entry name" value="CheY-like"/>
    <property type="match status" value="1"/>
</dbReference>
<evidence type="ECO:0000256" key="1">
    <source>
        <dbReference type="PROSITE-ProRule" id="PRU00169"/>
    </source>
</evidence>
<feature type="domain" description="Response regulatory" evidence="2">
    <location>
        <begin position="11"/>
        <end position="46"/>
    </location>
</feature>
<sequence length="46" mass="4672">MTQPAAAAPVTLLVVDDHTLFRRGLIALLGQDAGLQVVGEAGDAAE</sequence>